<organism evidence="4">
    <name type="scientific">human gut metagenome</name>
    <dbReference type="NCBI Taxonomy" id="408170"/>
    <lineage>
        <taxon>unclassified sequences</taxon>
        <taxon>metagenomes</taxon>
        <taxon>organismal metagenomes</taxon>
    </lineage>
</organism>
<dbReference type="Gene3D" id="3.20.20.300">
    <property type="entry name" value="Glycoside hydrolase, family 3, N-terminal domain"/>
    <property type="match status" value="1"/>
</dbReference>
<dbReference type="InterPro" id="IPR036881">
    <property type="entry name" value="Glyco_hydro_3_C_sf"/>
</dbReference>
<dbReference type="AlphaFoldDB" id="K1SSH0"/>
<comment type="caution">
    <text evidence="4">The sequence shown here is derived from an EMBL/GenBank/DDBJ whole genome shotgun (WGS) entry which is preliminary data.</text>
</comment>
<dbReference type="SUPFAM" id="SSF52279">
    <property type="entry name" value="Beta-D-glucan exohydrolase, C-terminal domain"/>
    <property type="match status" value="1"/>
</dbReference>
<comment type="similarity">
    <text evidence="1">Belongs to the glycosyl hydrolase 3 family.</text>
</comment>
<proteinExistence type="inferred from homology"/>
<protein>
    <submittedName>
        <fullName evidence="4">Glycoside hydrolase family 3 domain protein</fullName>
    </submittedName>
</protein>
<gene>
    <name evidence="4" type="ORF">LEA_18019</name>
</gene>
<evidence type="ECO:0000259" key="3">
    <source>
        <dbReference type="Pfam" id="PF01915"/>
    </source>
</evidence>
<feature type="non-terminal residue" evidence="4">
    <location>
        <position position="1"/>
    </location>
</feature>
<keyword evidence="2 4" id="KW-0378">Hydrolase</keyword>
<dbReference type="InterPro" id="IPR002772">
    <property type="entry name" value="Glyco_hydro_3_C"/>
</dbReference>
<feature type="non-terminal residue" evidence="4">
    <location>
        <position position="169"/>
    </location>
</feature>
<dbReference type="EMBL" id="AJWY01012348">
    <property type="protein sequence ID" value="EKC50191.1"/>
    <property type="molecule type" value="Genomic_DNA"/>
</dbReference>
<dbReference type="Gene3D" id="3.40.50.1700">
    <property type="entry name" value="Glycoside hydrolase family 3 C-terminal domain"/>
    <property type="match status" value="1"/>
</dbReference>
<reference evidence="4" key="1">
    <citation type="journal article" date="2013" name="Environ. Microbiol.">
        <title>Microbiota from the distal guts of lean and obese adolescents exhibit partial functional redundancy besides clear differences in community structure.</title>
        <authorList>
            <person name="Ferrer M."/>
            <person name="Ruiz A."/>
            <person name="Lanza F."/>
            <person name="Haange S.B."/>
            <person name="Oberbach A."/>
            <person name="Till H."/>
            <person name="Bargiela R."/>
            <person name="Campoy C."/>
            <person name="Segura M.T."/>
            <person name="Richter M."/>
            <person name="von Bergen M."/>
            <person name="Seifert J."/>
            <person name="Suarez A."/>
        </authorList>
    </citation>
    <scope>NUCLEOTIDE SEQUENCE</scope>
</reference>
<feature type="domain" description="Glycoside hydrolase family 3 C-terminal" evidence="3">
    <location>
        <begin position="18"/>
        <end position="155"/>
    </location>
</feature>
<evidence type="ECO:0000256" key="2">
    <source>
        <dbReference type="ARBA" id="ARBA00022801"/>
    </source>
</evidence>
<accession>K1SSH0</accession>
<dbReference type="InterPro" id="IPR036962">
    <property type="entry name" value="Glyco_hydro_3_N_sf"/>
</dbReference>
<dbReference type="PANTHER" id="PTHR42715">
    <property type="entry name" value="BETA-GLUCOSIDASE"/>
    <property type="match status" value="1"/>
</dbReference>
<dbReference type="Pfam" id="PF01915">
    <property type="entry name" value="Glyco_hydro_3_C"/>
    <property type="match status" value="1"/>
</dbReference>
<dbReference type="GO" id="GO:0005975">
    <property type="term" value="P:carbohydrate metabolic process"/>
    <property type="evidence" value="ECO:0007669"/>
    <property type="project" value="InterPro"/>
</dbReference>
<dbReference type="InterPro" id="IPR050288">
    <property type="entry name" value="Cellulose_deg_GH3"/>
</dbReference>
<sequence>DVSYAEGYERESNDTNPALLEEAVQLAADSDVAVIFAGLPDSFESEGYDRQHMRMPDCQNELIDEICKVQENVIVVLHNGSPVEMPWNDKVSAVLEVYLCGEATGEATTDILFGKANPCGKLAETIPMKLSDTPCYLTFPGDRHAEYNEGVFVGYRYYDKKEMAVRYPF</sequence>
<evidence type="ECO:0000256" key="1">
    <source>
        <dbReference type="ARBA" id="ARBA00005336"/>
    </source>
</evidence>
<dbReference type="GO" id="GO:0004553">
    <property type="term" value="F:hydrolase activity, hydrolyzing O-glycosyl compounds"/>
    <property type="evidence" value="ECO:0007669"/>
    <property type="project" value="InterPro"/>
</dbReference>
<evidence type="ECO:0000313" key="4">
    <source>
        <dbReference type="EMBL" id="EKC50191.1"/>
    </source>
</evidence>
<name>K1SSH0_9ZZZZ</name>
<dbReference type="PANTHER" id="PTHR42715:SF10">
    <property type="entry name" value="BETA-GLUCOSIDASE"/>
    <property type="match status" value="1"/>
</dbReference>